<dbReference type="Proteomes" id="UP000320623">
    <property type="component" value="Unassembled WGS sequence"/>
</dbReference>
<keyword evidence="2" id="KW-1185">Reference proteome</keyword>
<organism evidence="1 2">
    <name type="scientific">Candidatus Thermokryptus mobilis</name>
    <dbReference type="NCBI Taxonomy" id="1643428"/>
    <lineage>
        <taxon>Bacteria</taxon>
        <taxon>Pseudomonadati</taxon>
        <taxon>Candidatus Kryptoniota</taxon>
        <taxon>Candidatus Thermokryptus</taxon>
    </lineage>
</organism>
<proteinExistence type="predicted"/>
<dbReference type="AlphaFoldDB" id="A0A0S4MXR9"/>
<accession>A0A0S4MXR9</accession>
<dbReference type="SUPFAM" id="SSF56935">
    <property type="entry name" value="Porins"/>
    <property type="match status" value="1"/>
</dbReference>
<evidence type="ECO:0000313" key="2">
    <source>
        <dbReference type="Proteomes" id="UP000320623"/>
    </source>
</evidence>
<dbReference type="RefSeq" id="WP_140944603.1">
    <property type="nucleotide sequence ID" value="NZ_FAOO01000004.1"/>
</dbReference>
<gene>
    <name evidence="1" type="ORF">JGI1_00830</name>
</gene>
<evidence type="ECO:0000313" key="1">
    <source>
        <dbReference type="EMBL" id="CUU03730.1"/>
    </source>
</evidence>
<dbReference type="EMBL" id="FAOO01000004">
    <property type="protein sequence ID" value="CUU03730.1"/>
    <property type="molecule type" value="Genomic_DNA"/>
</dbReference>
<dbReference type="Gene3D" id="2.40.160.60">
    <property type="entry name" value="Outer membrane protein transport protein (OMPP1/FadL/TodX)"/>
    <property type="match status" value="1"/>
</dbReference>
<protein>
    <submittedName>
        <fullName evidence="1">Long-chain fatty acid transport protein</fullName>
    </submittedName>
</protein>
<dbReference type="STRING" id="1643428.GCA_001442855_00809"/>
<dbReference type="OrthoDB" id="1491239at2"/>
<sequence>MKSKFKIFVLLISVASVAFGGGSIYSRFGLGILRFATVDKTAGLGSLGIALFDPIYINRYNPALWSEIARVRVSGGYLYEGTSLKDKFKNTFLTSGNFDGVLMAIPVWKRFGLTFTTGFMPFSNVNYIVRKDSILQDRYFSQSYRGEGGISTFVFGFSFKPSSEFSFGARLDYFFGTITNFWETNFGSSEFFFSTMKRERNYSGLGLTVGLAYGLGVSKNSLTFGLTFSSPVTLKGTSTIEYYLPIVSQSTVSEMSEFDGYLPYRVGFGVSYFLRERIQASGDIYYQNWNRFKINGEHPAEIKDAVRVGTGIEILPSREVTAGFFQKTSYRFGIFYNETYLKVEETKINELFFSIGFGFPVSFDTRLNLAVEYGFRGRVDVVSDRVLRISLGINTGEIWFVKQKLED</sequence>
<reference evidence="2" key="1">
    <citation type="submission" date="2015-11" db="EMBL/GenBank/DDBJ databases">
        <authorList>
            <person name="Varghese N."/>
        </authorList>
    </citation>
    <scope>NUCLEOTIDE SEQUENCE [LARGE SCALE GENOMIC DNA]</scope>
</reference>
<name>A0A0S4MXR9_9BACT</name>